<gene>
    <name evidence="1" type="ORF">TVAG_499790</name>
</gene>
<evidence type="ECO:0000313" key="2">
    <source>
        <dbReference type="Proteomes" id="UP000001542"/>
    </source>
</evidence>
<dbReference type="PANTHER" id="PTHR12295:SF30">
    <property type="entry name" value="PROTEIN FURRY"/>
    <property type="match status" value="1"/>
</dbReference>
<organism evidence="1 2">
    <name type="scientific">Trichomonas vaginalis (strain ATCC PRA-98 / G3)</name>
    <dbReference type="NCBI Taxonomy" id="412133"/>
    <lineage>
        <taxon>Eukaryota</taxon>
        <taxon>Metamonada</taxon>
        <taxon>Parabasalia</taxon>
        <taxon>Trichomonadida</taxon>
        <taxon>Trichomonadidae</taxon>
        <taxon>Trichomonas</taxon>
    </lineage>
</organism>
<dbReference type="Proteomes" id="UP000001542">
    <property type="component" value="Unassembled WGS sequence"/>
</dbReference>
<evidence type="ECO:0000313" key="1">
    <source>
        <dbReference type="EMBL" id="EAY07491.1"/>
    </source>
</evidence>
<dbReference type="OrthoDB" id="10532119at2759"/>
<dbReference type="GO" id="GO:0005938">
    <property type="term" value="C:cell cortex"/>
    <property type="evidence" value="ECO:0000318"/>
    <property type="project" value="GO_Central"/>
</dbReference>
<name>A2EIR4_TRIV3</name>
<accession>A2EIR4</accession>
<dbReference type="VEuPathDB" id="TrichDB:TVAG_499790"/>
<reference evidence="1" key="1">
    <citation type="submission" date="2006-10" db="EMBL/GenBank/DDBJ databases">
        <authorList>
            <person name="Amadeo P."/>
            <person name="Zhao Q."/>
            <person name="Wortman J."/>
            <person name="Fraser-Liggett C."/>
            <person name="Carlton J."/>
        </authorList>
    </citation>
    <scope>NUCLEOTIDE SEQUENCE</scope>
    <source>
        <strain evidence="1">G3</strain>
    </source>
</reference>
<dbReference type="GO" id="GO:0000902">
    <property type="term" value="P:cell morphogenesis"/>
    <property type="evidence" value="ECO:0000318"/>
    <property type="project" value="GO_Central"/>
</dbReference>
<protein>
    <submittedName>
        <fullName evidence="1">Uncharacterized protein</fullName>
    </submittedName>
</protein>
<dbReference type="PANTHER" id="PTHR12295">
    <property type="entry name" value="FURRY-RELATED"/>
    <property type="match status" value="1"/>
</dbReference>
<dbReference type="InterPro" id="IPR016024">
    <property type="entry name" value="ARM-type_fold"/>
</dbReference>
<keyword evidence="2" id="KW-1185">Reference proteome</keyword>
<dbReference type="RefSeq" id="XP_001319714.1">
    <property type="nucleotide sequence ID" value="XM_001319679.1"/>
</dbReference>
<dbReference type="KEGG" id="tva:4765382"/>
<sequence length="1761" mass="199987">MGEVAPIFESVLLNLLDSFVPHVDFTFSKLESEFSSNSYNDAEMDDILQKTVLTFPKMMDEYQRVLSIITEFATANPNPDDAKMKRKTEEKVTTILHLLCSKFKSEANRSAEKDFTLIRILSPAFRPSNFYHFQFLRSLTLIILSDIIKDIFTRSPNQPAIAKLVSCAFHNCVATHRLGRVQSKLVSTWADTIGEISKISLSEISMSFDQYIDDENSHLVLELIGKIKANDSFVESILMTVQQQKKRKTLQAQTLSTLASLLSVAKCKTDLLKEFFSLAWSVRSQDGIKDGAVDLITTLFNRLPDEAKKASSFYSTRVFKHIGNSAKLNRTANAFLRLIQGDISKINYVSELDELKYISSAGQQFDKEPFATTFMKTFFVKSSFDGCPDISIQILVQLAACDFKLFNSTILPQFMKLKCDDIRFAVILHACAYIQSKEFEKHAACKPSKDQYQEMNSQIRSAVLGSISGLEGYIRTEKFVARIADSVSNYFDESDIIVADFINKKKYTAFESEQQDFDSKLTYIDTINVATALLSVIPNSLKYSDFSDEKVLKCILLLSASNNIKISKLATGVLNQIFSQQKSSQYVIQACINYAQIFDLPVLKMHCLNVLYNLFLTYNYEPNDKNILEIQALGLVFLSSNITVARYYALNLLKYIASKSEDQIWSLIELNNEMICEACKLTILVMDTPPKPVITAPPRGNISWENVCCSRYNTLWYLFYAEIINILIEYHIDSVFDLIREKLYPKYKSIIQGNIDDTSKASNILVLFFNTFARDTDLEPVSFRKQTIDYYFNEALKAPKNAAQVVISAMKHFNWRVLINNLVYIRNFPPEFITLTASTMAFIIQMPNNFSHILTACFRPFIEFLAMVQSYFASNGVNGPRQIIWDEEHLKLLEKHSETAVNYCIIIAAVFNNILDQIPEEEWPVATRQIIVQFLYHWCQLEDKENKVRCYAVNALIPIMKAGTIFTDGFEFELPMLEIIAECQSAGYDVLSSVLLYHFDLMFDIFVRQIFIRPRRESSLFFEAVLSSFDVCAEAQQMQAHVGSLLLLTQFWGRDNPEPAKPILVTIADLFIDQATNSDVQKIIQNAKNLDFVPVMFSFAAEQVIEAGLEIMKSTKLVTTVKNIVAILVTWFSQIRVLPTNKHIIQGIPSKFRRFNVISFLRAMSDVSKYINEEQHEVFSQLWFELLRFADNSIVVLLCIFEFDDTSIKERIFTQQLERNPQLITKYLAKRCSFSFWYFLQTEQNQNINSIMWILPVLTRAFTDYVETEDLVELHYTTVIHFTLLFIEKSYKFFEDLISVFEPEFADSVLQLTPDLEGGAINVGEVASKIAEGLHEIAPQANTQWAQEAFKWGVCCNDIKAGTRSLVVFNALRGEFLPNYAPILIDAAAYHIQHSSQDDSRDLAAFIGECFSILYNNIDNPEVTSIAFQFASECLHFKEIGDQFLKRAMPIFKYCAFDTAMAASAKELLIDAFTPFAPVLESEAEAQELLKDIADLNNAPEALLIAAPFIKHGLPFVDFGITYEEIMATPFDSLHCTVVMKFFIEMLRNAGQPLVDAIIDVSTELTRRFGDCIPAAILNQIYVVALTKVSQFRSAINFIMLITATDPSIATATQSVESENQHSFAELAKKISSLVGDNRDQCAITNCQSIPQLRGIISQENPPKITPFSTQHEMFVGLKRAEDTSGSSRTRIKRMSSSCSIARGLLFANSKTTVLNMMQQTPNITVKQLPTPIVKQELFQKQETSPQDFLLSIEQFAQLGN</sequence>
<dbReference type="InterPro" id="IPR039867">
    <property type="entry name" value="Furry/Tao3/Mor2"/>
</dbReference>
<dbReference type="VEuPathDB" id="TrichDB:TVAGG3_0959730"/>
<dbReference type="EMBL" id="DS113399">
    <property type="protein sequence ID" value="EAY07491.1"/>
    <property type="molecule type" value="Genomic_DNA"/>
</dbReference>
<dbReference type="InParanoid" id="A2EIR4"/>
<reference evidence="1" key="2">
    <citation type="journal article" date="2007" name="Science">
        <title>Draft genome sequence of the sexually transmitted pathogen Trichomonas vaginalis.</title>
        <authorList>
            <person name="Carlton J.M."/>
            <person name="Hirt R.P."/>
            <person name="Silva J.C."/>
            <person name="Delcher A.L."/>
            <person name="Schatz M."/>
            <person name="Zhao Q."/>
            <person name="Wortman J.R."/>
            <person name="Bidwell S.L."/>
            <person name="Alsmark U.C.M."/>
            <person name="Besteiro S."/>
            <person name="Sicheritz-Ponten T."/>
            <person name="Noel C.J."/>
            <person name="Dacks J.B."/>
            <person name="Foster P.G."/>
            <person name="Simillion C."/>
            <person name="Van de Peer Y."/>
            <person name="Miranda-Saavedra D."/>
            <person name="Barton G.J."/>
            <person name="Westrop G.D."/>
            <person name="Mueller S."/>
            <person name="Dessi D."/>
            <person name="Fiori P.L."/>
            <person name="Ren Q."/>
            <person name="Paulsen I."/>
            <person name="Zhang H."/>
            <person name="Bastida-Corcuera F.D."/>
            <person name="Simoes-Barbosa A."/>
            <person name="Brown M.T."/>
            <person name="Hayes R.D."/>
            <person name="Mukherjee M."/>
            <person name="Okumura C.Y."/>
            <person name="Schneider R."/>
            <person name="Smith A.J."/>
            <person name="Vanacova S."/>
            <person name="Villalvazo M."/>
            <person name="Haas B.J."/>
            <person name="Pertea M."/>
            <person name="Feldblyum T.V."/>
            <person name="Utterback T.R."/>
            <person name="Shu C.L."/>
            <person name="Osoegawa K."/>
            <person name="de Jong P.J."/>
            <person name="Hrdy I."/>
            <person name="Horvathova L."/>
            <person name="Zubacova Z."/>
            <person name="Dolezal P."/>
            <person name="Malik S.B."/>
            <person name="Logsdon J.M. Jr."/>
            <person name="Henze K."/>
            <person name="Gupta A."/>
            <person name="Wang C.C."/>
            <person name="Dunne R.L."/>
            <person name="Upcroft J.A."/>
            <person name="Upcroft P."/>
            <person name="White O."/>
            <person name="Salzberg S.L."/>
            <person name="Tang P."/>
            <person name="Chiu C.-H."/>
            <person name="Lee Y.-S."/>
            <person name="Embley T.M."/>
            <person name="Coombs G.H."/>
            <person name="Mottram J.C."/>
            <person name="Tachezy J."/>
            <person name="Fraser-Liggett C.M."/>
            <person name="Johnson P.J."/>
        </authorList>
    </citation>
    <scope>NUCLEOTIDE SEQUENCE [LARGE SCALE GENOMIC DNA]</scope>
    <source>
        <strain evidence="1">G3</strain>
    </source>
</reference>
<dbReference type="GO" id="GO:0030427">
    <property type="term" value="C:site of polarized growth"/>
    <property type="evidence" value="ECO:0000318"/>
    <property type="project" value="GO_Central"/>
</dbReference>
<dbReference type="SUPFAM" id="SSF48371">
    <property type="entry name" value="ARM repeat"/>
    <property type="match status" value="1"/>
</dbReference>
<proteinExistence type="predicted"/>